<evidence type="ECO:0000313" key="1">
    <source>
        <dbReference type="EMBL" id="KAF6296046.1"/>
    </source>
</evidence>
<name>A0A7J7T5R5_MYOMY</name>
<proteinExistence type="predicted"/>
<dbReference type="Proteomes" id="UP000527355">
    <property type="component" value="Unassembled WGS sequence"/>
</dbReference>
<dbReference type="AlphaFoldDB" id="A0A7J7T5R5"/>
<accession>A0A7J7T5R5</accession>
<reference evidence="1 2" key="1">
    <citation type="journal article" date="2020" name="Nature">
        <title>Six reference-quality genomes reveal evolution of bat adaptations.</title>
        <authorList>
            <person name="Jebb D."/>
            <person name="Huang Z."/>
            <person name="Pippel M."/>
            <person name="Hughes G.M."/>
            <person name="Lavrichenko K."/>
            <person name="Devanna P."/>
            <person name="Winkler S."/>
            <person name="Jermiin L.S."/>
            <person name="Skirmuntt E.C."/>
            <person name="Katzourakis A."/>
            <person name="Burkitt-Gray L."/>
            <person name="Ray D.A."/>
            <person name="Sullivan K.A.M."/>
            <person name="Roscito J.G."/>
            <person name="Kirilenko B.M."/>
            <person name="Davalos L.M."/>
            <person name="Corthals A.P."/>
            <person name="Power M.L."/>
            <person name="Jones G."/>
            <person name="Ransome R.D."/>
            <person name="Dechmann D.K.N."/>
            <person name="Locatelli A.G."/>
            <person name="Puechmaille S.J."/>
            <person name="Fedrigo O."/>
            <person name="Jarvis E.D."/>
            <person name="Hiller M."/>
            <person name="Vernes S.C."/>
            <person name="Myers E.W."/>
            <person name="Teeling E.C."/>
        </authorList>
    </citation>
    <scope>NUCLEOTIDE SEQUENCE [LARGE SCALE GENOMIC DNA]</scope>
    <source>
        <strain evidence="1">MMyoMyo1</strain>
        <tissue evidence="1">Flight muscle</tissue>
    </source>
</reference>
<sequence length="151" mass="16442">MVVNREPRRVLPMGHGELGALRSVVAGSWGQGSASNPPLAWAVPAAPCRPGPAGCRADLRAHWRSPWRDFGSEKLWVREIPGRVHSRDSASFPGAESCTAPGCDNWLMLWLLQPSGWHQVGPTARPAWLPGGLALPWPHRKSLRPAPRTEG</sequence>
<keyword evidence="2" id="KW-1185">Reference proteome</keyword>
<protein>
    <submittedName>
        <fullName evidence="1">Uncharacterized protein</fullName>
    </submittedName>
</protein>
<dbReference type="EMBL" id="JABWUV010000017">
    <property type="protein sequence ID" value="KAF6296046.1"/>
    <property type="molecule type" value="Genomic_DNA"/>
</dbReference>
<evidence type="ECO:0000313" key="2">
    <source>
        <dbReference type="Proteomes" id="UP000527355"/>
    </source>
</evidence>
<organism evidence="1 2">
    <name type="scientific">Myotis myotis</name>
    <name type="common">Greater mouse-eared bat</name>
    <name type="synonym">Vespertilio myotis</name>
    <dbReference type="NCBI Taxonomy" id="51298"/>
    <lineage>
        <taxon>Eukaryota</taxon>
        <taxon>Metazoa</taxon>
        <taxon>Chordata</taxon>
        <taxon>Craniata</taxon>
        <taxon>Vertebrata</taxon>
        <taxon>Euteleostomi</taxon>
        <taxon>Mammalia</taxon>
        <taxon>Eutheria</taxon>
        <taxon>Laurasiatheria</taxon>
        <taxon>Chiroptera</taxon>
        <taxon>Yangochiroptera</taxon>
        <taxon>Vespertilionidae</taxon>
        <taxon>Myotis</taxon>
    </lineage>
</organism>
<gene>
    <name evidence="1" type="ORF">mMyoMyo1_009176</name>
</gene>
<comment type="caution">
    <text evidence="1">The sequence shown here is derived from an EMBL/GenBank/DDBJ whole genome shotgun (WGS) entry which is preliminary data.</text>
</comment>